<evidence type="ECO:0000256" key="7">
    <source>
        <dbReference type="ARBA" id="ARBA00022840"/>
    </source>
</evidence>
<dbReference type="Gene3D" id="3.90.320.10">
    <property type="match status" value="1"/>
</dbReference>
<dbReference type="GO" id="GO:0003677">
    <property type="term" value="F:DNA binding"/>
    <property type="evidence" value="ECO:0007669"/>
    <property type="project" value="UniProtKB-KW"/>
</dbReference>
<dbReference type="AlphaFoldDB" id="A0A6S6SGT4"/>
<dbReference type="InterPro" id="IPR011604">
    <property type="entry name" value="PDDEXK-like_dom_sf"/>
</dbReference>
<evidence type="ECO:0000256" key="1">
    <source>
        <dbReference type="ARBA" id="ARBA00022722"/>
    </source>
</evidence>
<dbReference type="Gene3D" id="3.40.50.300">
    <property type="entry name" value="P-loop containing nucleotide triphosphate hydrolases"/>
    <property type="match status" value="4"/>
</dbReference>
<sequence>MSFQNQLAYSASAGSGKTFALSVRYLSLLFLGEEPSNILAATFTNKAAGEMKQRIIAVLIHLEEKTIELEKISHETGFTKEQLLEKQPKVLENFLSSSNFIVTLDSFFTSILRSASLYIDIEPDFVTKEIEATTKEENFLEEVHANSLLHQLVKLAMNIEDKRFLKMFELMQNFYKIDPLLPNANYELYSTIDLEMQIDAKREALHDLVLKAGASASAVKNFAPIEVKALFKKSVFEKASLLEHRNYKKYVEKNPAIDRLFLELKALLAQWARVKEQVVLHNLFQVYDYYRNANISTARQLGVLSFDDLTYFTHRLLHESINKEFLYFKIDSRFRHILLDEFQDTSTLQFLLLKPLIDEVTAGHGTAEFRSFFYVGDTKQSLYRFRGGVEELFDAVAETYEVDITNMDTNYRSSKAVVEQVNFWFEPYMKEYVPQKTHAGANEGFVSVVEAEELVDEALVQLAFLLEKNIALRDIAILVGTNKDGATIQEACYAMGYATSLKTSSSLKHTPKVAAVVAMVEYLFRGVKLDAKAMLQAVGKDLEEMDFKWFHPFMQPLVVVHKLIALFGYFEEDLNLLKLLEFASGFSDISTFLEEFALSQIDVASSAKNGVQIMTIHTSKGLEFEHVIVLDKLKGIAPDRSTLLYEYDERLHIEQLFYKISGRDNFDEHYAELLAKQKILNQKDKMNVLYVALTRAVESMIVIRKEKGSIFDLLGIGPMSVGKLETVGLTASNDIVKEESLTLTYYGMQEINKEGEEEEKDYEAILFGTALHYTLEMTSSFSLMGMAEAMAAMKNRYGLLLNEQKLAEIKKRVLNLVTHKQFQKLLENAKINKEQSLSFEDELKQVDLLLEYAEKCVVIDYKSSKKYHQKHVSQVQYYKKAIGSIMKKPTTGVIIYLLDEGTEFVGI</sequence>
<dbReference type="Pfam" id="PF13361">
    <property type="entry name" value="UvrD_C"/>
    <property type="match status" value="1"/>
</dbReference>
<keyword evidence="4 14" id="KW-0378">Hydrolase</keyword>
<evidence type="ECO:0000256" key="4">
    <source>
        <dbReference type="ARBA" id="ARBA00022801"/>
    </source>
</evidence>
<dbReference type="InterPro" id="IPR014016">
    <property type="entry name" value="UvrD-like_ATP-bd"/>
</dbReference>
<dbReference type="GO" id="GO:0004527">
    <property type="term" value="F:exonuclease activity"/>
    <property type="evidence" value="ECO:0007669"/>
    <property type="project" value="UniProtKB-KW"/>
</dbReference>
<evidence type="ECO:0000256" key="12">
    <source>
        <dbReference type="ARBA" id="ARBA00034808"/>
    </source>
</evidence>
<evidence type="ECO:0000256" key="14">
    <source>
        <dbReference type="PROSITE-ProRule" id="PRU00560"/>
    </source>
</evidence>
<feature type="binding site" evidence="14">
    <location>
        <begin position="11"/>
        <end position="18"/>
    </location>
    <ligand>
        <name>ATP</name>
        <dbReference type="ChEBI" id="CHEBI:30616"/>
    </ligand>
</feature>
<keyword evidence="10" id="KW-0413">Isomerase</keyword>
<feature type="domain" description="UvrD-like helicase ATP-binding" evidence="15">
    <location>
        <begin position="1"/>
        <end position="414"/>
    </location>
</feature>
<evidence type="ECO:0000256" key="10">
    <source>
        <dbReference type="ARBA" id="ARBA00023235"/>
    </source>
</evidence>
<evidence type="ECO:0000256" key="13">
    <source>
        <dbReference type="ARBA" id="ARBA00048988"/>
    </source>
</evidence>
<gene>
    <name evidence="16" type="ORF">HELGO_WM2141</name>
</gene>
<dbReference type="GO" id="GO:0005524">
    <property type="term" value="F:ATP binding"/>
    <property type="evidence" value="ECO:0007669"/>
    <property type="project" value="UniProtKB-UniRule"/>
</dbReference>
<dbReference type="SUPFAM" id="SSF52540">
    <property type="entry name" value="P-loop containing nucleoside triphosphate hydrolases"/>
    <property type="match status" value="1"/>
</dbReference>
<dbReference type="GO" id="GO:0043138">
    <property type="term" value="F:3'-5' DNA helicase activity"/>
    <property type="evidence" value="ECO:0007669"/>
    <property type="project" value="UniProtKB-EC"/>
</dbReference>
<dbReference type="InterPro" id="IPR014017">
    <property type="entry name" value="DNA_helicase_UvrD-like_C"/>
</dbReference>
<reference evidence="16" key="1">
    <citation type="submission" date="2020-01" db="EMBL/GenBank/DDBJ databases">
        <authorList>
            <person name="Meier V. D."/>
            <person name="Meier V D."/>
        </authorList>
    </citation>
    <scope>NUCLEOTIDE SEQUENCE</scope>
    <source>
        <strain evidence="16">HLG_WM_MAG_04</strain>
    </source>
</reference>
<evidence type="ECO:0000256" key="2">
    <source>
        <dbReference type="ARBA" id="ARBA00022741"/>
    </source>
</evidence>
<name>A0A6S6SGT4_9BACT</name>
<comment type="catalytic activity">
    <reaction evidence="13">
        <text>ATP + H2O = ADP + phosphate + H(+)</text>
        <dbReference type="Rhea" id="RHEA:13065"/>
        <dbReference type="ChEBI" id="CHEBI:15377"/>
        <dbReference type="ChEBI" id="CHEBI:15378"/>
        <dbReference type="ChEBI" id="CHEBI:30616"/>
        <dbReference type="ChEBI" id="CHEBI:43474"/>
        <dbReference type="ChEBI" id="CHEBI:456216"/>
        <dbReference type="EC" id="5.6.2.4"/>
    </reaction>
</comment>
<organism evidence="16">
    <name type="scientific">uncultured Sulfurovum sp</name>
    <dbReference type="NCBI Taxonomy" id="269237"/>
    <lineage>
        <taxon>Bacteria</taxon>
        <taxon>Pseudomonadati</taxon>
        <taxon>Campylobacterota</taxon>
        <taxon>Epsilonproteobacteria</taxon>
        <taxon>Campylobacterales</taxon>
        <taxon>Sulfurovaceae</taxon>
        <taxon>Sulfurovum</taxon>
        <taxon>environmental samples</taxon>
    </lineage>
</organism>
<keyword evidence="3" id="KW-0227">DNA damage</keyword>
<comment type="catalytic activity">
    <reaction evidence="11">
        <text>Couples ATP hydrolysis with the unwinding of duplex DNA by translocating in the 3'-5' direction.</text>
        <dbReference type="EC" id="5.6.2.4"/>
    </reaction>
</comment>
<evidence type="ECO:0000256" key="11">
    <source>
        <dbReference type="ARBA" id="ARBA00034617"/>
    </source>
</evidence>
<evidence type="ECO:0000256" key="3">
    <source>
        <dbReference type="ARBA" id="ARBA00022763"/>
    </source>
</evidence>
<dbReference type="NCBIfam" id="NF010485">
    <property type="entry name" value="PRK13909.1-2"/>
    <property type="match status" value="1"/>
</dbReference>
<evidence type="ECO:0000259" key="15">
    <source>
        <dbReference type="PROSITE" id="PS51198"/>
    </source>
</evidence>
<dbReference type="EMBL" id="CACVAX010000006">
    <property type="protein sequence ID" value="CAA6802542.1"/>
    <property type="molecule type" value="Genomic_DNA"/>
</dbReference>
<proteinExistence type="predicted"/>
<dbReference type="PANTHER" id="PTHR11070">
    <property type="entry name" value="UVRD / RECB / PCRA DNA HELICASE FAMILY MEMBER"/>
    <property type="match status" value="1"/>
</dbReference>
<keyword evidence="8" id="KW-0238">DNA-binding</keyword>
<evidence type="ECO:0000256" key="6">
    <source>
        <dbReference type="ARBA" id="ARBA00022839"/>
    </source>
</evidence>
<dbReference type="GO" id="GO:0000725">
    <property type="term" value="P:recombinational repair"/>
    <property type="evidence" value="ECO:0007669"/>
    <property type="project" value="TreeGrafter"/>
</dbReference>
<protein>
    <recommendedName>
        <fullName evidence="12">DNA 3'-5' helicase</fullName>
        <ecNumber evidence="12">5.6.2.4</ecNumber>
    </recommendedName>
</protein>
<dbReference type="Pfam" id="PF00580">
    <property type="entry name" value="UvrD-helicase"/>
    <property type="match status" value="1"/>
</dbReference>
<dbReference type="EC" id="5.6.2.4" evidence="12"/>
<evidence type="ECO:0000313" key="16">
    <source>
        <dbReference type="EMBL" id="CAA6802542.1"/>
    </source>
</evidence>
<keyword evidence="9" id="KW-0234">DNA repair</keyword>
<keyword evidence="1" id="KW-0540">Nuclease</keyword>
<dbReference type="InterPro" id="IPR011335">
    <property type="entry name" value="Restrct_endonuc-II-like"/>
</dbReference>
<keyword evidence="2 14" id="KW-0547">Nucleotide-binding</keyword>
<dbReference type="GO" id="GO:0005829">
    <property type="term" value="C:cytosol"/>
    <property type="evidence" value="ECO:0007669"/>
    <property type="project" value="TreeGrafter"/>
</dbReference>
<dbReference type="InterPro" id="IPR027417">
    <property type="entry name" value="P-loop_NTPase"/>
</dbReference>
<dbReference type="PROSITE" id="PS51198">
    <property type="entry name" value="UVRD_HELICASE_ATP_BIND"/>
    <property type="match status" value="1"/>
</dbReference>
<keyword evidence="7 14" id="KW-0067">ATP-binding</keyword>
<accession>A0A6S6SGT4</accession>
<evidence type="ECO:0000256" key="9">
    <source>
        <dbReference type="ARBA" id="ARBA00023204"/>
    </source>
</evidence>
<dbReference type="InterPro" id="IPR000212">
    <property type="entry name" value="DNA_helicase_UvrD/REP"/>
</dbReference>
<dbReference type="PANTHER" id="PTHR11070:SF67">
    <property type="entry name" value="DNA 3'-5' HELICASE"/>
    <property type="match status" value="1"/>
</dbReference>
<dbReference type="SUPFAM" id="SSF52980">
    <property type="entry name" value="Restriction endonuclease-like"/>
    <property type="match status" value="1"/>
</dbReference>
<keyword evidence="6" id="KW-0269">Exonuclease</keyword>
<evidence type="ECO:0000256" key="5">
    <source>
        <dbReference type="ARBA" id="ARBA00022806"/>
    </source>
</evidence>
<evidence type="ECO:0000256" key="8">
    <source>
        <dbReference type="ARBA" id="ARBA00023125"/>
    </source>
</evidence>
<keyword evidence="5 14" id="KW-0347">Helicase</keyword>